<feature type="domain" description="Glucose-methanol-choline oxidoreductase N-terminal" evidence="7">
    <location>
        <begin position="105"/>
        <end position="128"/>
    </location>
</feature>
<keyword evidence="3 6" id="KW-0285">Flavoprotein</keyword>
<keyword evidence="9" id="KW-1185">Reference proteome</keyword>
<evidence type="ECO:0000259" key="7">
    <source>
        <dbReference type="PROSITE" id="PS00623"/>
    </source>
</evidence>
<protein>
    <recommendedName>
        <fullName evidence="7">Glucose-methanol-choline oxidoreductase N-terminal domain-containing protein</fullName>
    </recommendedName>
</protein>
<gene>
    <name evidence="8" type="ORF">AAG570_010327</name>
</gene>
<dbReference type="AlphaFoldDB" id="A0ABD0YYA6"/>
<evidence type="ECO:0000313" key="9">
    <source>
        <dbReference type="Proteomes" id="UP001558652"/>
    </source>
</evidence>
<dbReference type="Proteomes" id="UP001558652">
    <property type="component" value="Unassembled WGS sequence"/>
</dbReference>
<evidence type="ECO:0000256" key="4">
    <source>
        <dbReference type="ARBA" id="ARBA00022827"/>
    </source>
</evidence>
<dbReference type="PANTHER" id="PTHR11552">
    <property type="entry name" value="GLUCOSE-METHANOL-CHOLINE GMC OXIDOREDUCTASE"/>
    <property type="match status" value="1"/>
</dbReference>
<feature type="binding site" evidence="5">
    <location>
        <position position="111"/>
    </location>
    <ligand>
        <name>FAD</name>
        <dbReference type="ChEBI" id="CHEBI:57692"/>
    </ligand>
</feature>
<dbReference type="InterPro" id="IPR036188">
    <property type="entry name" value="FAD/NAD-bd_sf"/>
</dbReference>
<dbReference type="InterPro" id="IPR012132">
    <property type="entry name" value="GMC_OxRdtase"/>
</dbReference>
<dbReference type="PANTHER" id="PTHR11552:SF147">
    <property type="entry name" value="CHOLINE DEHYDROGENASE, MITOCHONDRIAL"/>
    <property type="match status" value="1"/>
</dbReference>
<comment type="cofactor">
    <cofactor evidence="1 5">
        <name>FAD</name>
        <dbReference type="ChEBI" id="CHEBI:57692"/>
    </cofactor>
</comment>
<evidence type="ECO:0000256" key="6">
    <source>
        <dbReference type="RuleBase" id="RU003968"/>
    </source>
</evidence>
<evidence type="ECO:0000313" key="8">
    <source>
        <dbReference type="EMBL" id="KAL1132372.1"/>
    </source>
</evidence>
<dbReference type="PROSITE" id="PS00623">
    <property type="entry name" value="GMC_OXRED_1"/>
    <property type="match status" value="1"/>
</dbReference>
<dbReference type="SUPFAM" id="SSF51905">
    <property type="entry name" value="FAD/NAD(P)-binding domain"/>
    <property type="match status" value="1"/>
</dbReference>
<comment type="similarity">
    <text evidence="2 6">Belongs to the GMC oxidoreductase family.</text>
</comment>
<dbReference type="PIRSF" id="PIRSF000137">
    <property type="entry name" value="Alcohol_oxidase"/>
    <property type="match status" value="1"/>
</dbReference>
<sequence>MSQCLLAAPCHSPRDSGGDCRTDDVFDFIVVGGGTAGAVVASRLSEISSWNVLLLEAGADKTMSAAVPALYLNLQKTGMDWELETQRDEGMYNGLTGRVNRWPRGKVLGGTSAINAMIYIRGGKRDYDNWAADGNAGWSYEDVLPLFKKSEDMRDMSVVHSETFCKYHSRGGPLTVSRFGSDEPIIKVIQDAGMELGYASNFDMNSVGKTGFTSPSQGGIKVGERFDTADAFLSPARHRKNLFVIKHALVTKIHISPKNKRAFAVSYLWKQEKIERTLRASREIIVCAGTVGSAKLLMLSGIGPKHTLEDVGIDVIQELKVGRNLQDHVMFFGAPITLSPVKHTGVELLEEMDSAYEYLTRRTGPLATIGVSELVGFVSTTDEDIPDLQLSFENYMDLNSKWDLLLPIVVLVQPKSRGTIKLKSCNPSDPPLIRPEYMTEPQDLETMLQGIRWLERLVKTEAMSAFDANIRRMNFPGCCNLEFDSDAYWACAISHLSGTFFDPVGTCRMGPRSDPTAVVDQCLKVHNVKGLRVADASIMPTIVTGNTYAACVMIGEKVSELIKIQWLGQKCHSSTMKQRFDNAVRLPYTPSTEGH</sequence>
<evidence type="ECO:0000256" key="5">
    <source>
        <dbReference type="PIRSR" id="PIRSR000137-2"/>
    </source>
</evidence>
<dbReference type="Gene3D" id="3.30.560.10">
    <property type="entry name" value="Glucose Oxidase, domain 3"/>
    <property type="match status" value="1"/>
</dbReference>
<accession>A0ABD0YYA6</accession>
<dbReference type="Pfam" id="PF00732">
    <property type="entry name" value="GMC_oxred_N"/>
    <property type="match status" value="1"/>
</dbReference>
<dbReference type="Pfam" id="PF05199">
    <property type="entry name" value="GMC_oxred_C"/>
    <property type="match status" value="1"/>
</dbReference>
<evidence type="ECO:0000256" key="3">
    <source>
        <dbReference type="ARBA" id="ARBA00022630"/>
    </source>
</evidence>
<dbReference type="InterPro" id="IPR007867">
    <property type="entry name" value="GMC_OxRtase_C"/>
</dbReference>
<organism evidence="8 9">
    <name type="scientific">Ranatra chinensis</name>
    <dbReference type="NCBI Taxonomy" id="642074"/>
    <lineage>
        <taxon>Eukaryota</taxon>
        <taxon>Metazoa</taxon>
        <taxon>Ecdysozoa</taxon>
        <taxon>Arthropoda</taxon>
        <taxon>Hexapoda</taxon>
        <taxon>Insecta</taxon>
        <taxon>Pterygota</taxon>
        <taxon>Neoptera</taxon>
        <taxon>Paraneoptera</taxon>
        <taxon>Hemiptera</taxon>
        <taxon>Heteroptera</taxon>
        <taxon>Panheteroptera</taxon>
        <taxon>Nepomorpha</taxon>
        <taxon>Nepidae</taxon>
        <taxon>Ranatrinae</taxon>
        <taxon>Ranatra</taxon>
    </lineage>
</organism>
<comment type="caution">
    <text evidence="8">The sequence shown here is derived from an EMBL/GenBank/DDBJ whole genome shotgun (WGS) entry which is preliminary data.</text>
</comment>
<name>A0ABD0YYA6_9HEMI</name>
<evidence type="ECO:0000256" key="1">
    <source>
        <dbReference type="ARBA" id="ARBA00001974"/>
    </source>
</evidence>
<dbReference type="SUPFAM" id="SSF54373">
    <property type="entry name" value="FAD-linked reductases, C-terminal domain"/>
    <property type="match status" value="1"/>
</dbReference>
<keyword evidence="4 5" id="KW-0274">FAD</keyword>
<evidence type="ECO:0000256" key="2">
    <source>
        <dbReference type="ARBA" id="ARBA00010790"/>
    </source>
</evidence>
<dbReference type="InterPro" id="IPR000172">
    <property type="entry name" value="GMC_OxRdtase_N"/>
</dbReference>
<dbReference type="EMBL" id="JBFDAA010000005">
    <property type="protein sequence ID" value="KAL1132372.1"/>
    <property type="molecule type" value="Genomic_DNA"/>
</dbReference>
<feature type="binding site" evidence="5">
    <location>
        <position position="107"/>
    </location>
    <ligand>
        <name>FAD</name>
        <dbReference type="ChEBI" id="CHEBI:57692"/>
    </ligand>
</feature>
<proteinExistence type="inferred from homology"/>
<dbReference type="Gene3D" id="3.50.50.60">
    <property type="entry name" value="FAD/NAD(P)-binding domain"/>
    <property type="match status" value="1"/>
</dbReference>
<reference evidence="8 9" key="1">
    <citation type="submission" date="2024-07" db="EMBL/GenBank/DDBJ databases">
        <title>Chromosome-level genome assembly of the water stick insect Ranatra chinensis (Heteroptera: Nepidae).</title>
        <authorList>
            <person name="Liu X."/>
        </authorList>
    </citation>
    <scope>NUCLEOTIDE SEQUENCE [LARGE SCALE GENOMIC DNA]</scope>
    <source>
        <strain evidence="8">Cailab_2021Rc</strain>
        <tissue evidence="8">Muscle</tissue>
    </source>
</reference>
<feature type="binding site" evidence="5">
    <location>
        <position position="250"/>
    </location>
    <ligand>
        <name>FAD</name>
        <dbReference type="ChEBI" id="CHEBI:57692"/>
    </ligand>
</feature>